<evidence type="ECO:0000256" key="1">
    <source>
        <dbReference type="SAM" id="Phobius"/>
    </source>
</evidence>
<reference evidence="3" key="1">
    <citation type="submission" date="2017-09" db="EMBL/GenBank/DDBJ databases">
        <title>Depth-based differentiation of microbial function through sediment-hosted aquifers and enrichment of novel symbionts in the deep terrestrial subsurface.</title>
        <authorList>
            <person name="Probst A.J."/>
            <person name="Ladd B."/>
            <person name="Jarett J.K."/>
            <person name="Geller-Mcgrath D.E."/>
            <person name="Sieber C.M.K."/>
            <person name="Emerson J.B."/>
            <person name="Anantharaman K."/>
            <person name="Thomas B.C."/>
            <person name="Malmstrom R."/>
            <person name="Stieglmeier M."/>
            <person name="Klingl A."/>
            <person name="Woyke T."/>
            <person name="Ryan C.M."/>
            <person name="Banfield J.F."/>
        </authorList>
    </citation>
    <scope>NUCLEOTIDE SEQUENCE [LARGE SCALE GENOMIC DNA]</scope>
</reference>
<feature type="transmembrane region" description="Helical" evidence="1">
    <location>
        <begin position="58"/>
        <end position="77"/>
    </location>
</feature>
<name>A0A2M8KKC6_9BACT</name>
<keyword evidence="1" id="KW-0812">Transmembrane</keyword>
<dbReference type="AlphaFoldDB" id="A0A2M8KKC6"/>
<accession>A0A2M8KKC6</accession>
<feature type="transmembrane region" description="Helical" evidence="1">
    <location>
        <begin position="21"/>
        <end position="38"/>
    </location>
</feature>
<dbReference type="Proteomes" id="UP000231434">
    <property type="component" value="Unassembled WGS sequence"/>
</dbReference>
<evidence type="ECO:0008006" key="4">
    <source>
        <dbReference type="Google" id="ProtNLM"/>
    </source>
</evidence>
<proteinExistence type="predicted"/>
<keyword evidence="1" id="KW-1133">Transmembrane helix</keyword>
<evidence type="ECO:0000313" key="3">
    <source>
        <dbReference type="Proteomes" id="UP000231434"/>
    </source>
</evidence>
<dbReference type="EMBL" id="PFEB01000049">
    <property type="protein sequence ID" value="PJE60365.1"/>
    <property type="molecule type" value="Genomic_DNA"/>
</dbReference>
<gene>
    <name evidence="2" type="ORF">COU86_05025</name>
</gene>
<sequence>MIPLSINDKSTAMIGSFVNRFAIGFLIANTNIPVSPWLKGLLIGLLLSLPDAIITKTYAPILGVGIVGGIIIGFVVGK</sequence>
<protein>
    <recommendedName>
        <fullName evidence="4">DUF554 domain-containing protein</fullName>
    </recommendedName>
</protein>
<keyword evidence="1" id="KW-0472">Membrane</keyword>
<organism evidence="2 3">
    <name type="scientific">Candidatus Roizmanbacteria bacterium CG10_big_fil_rev_8_21_14_0_10_36_26</name>
    <dbReference type="NCBI Taxonomy" id="1974851"/>
    <lineage>
        <taxon>Bacteria</taxon>
        <taxon>Candidatus Roizmaniibacteriota</taxon>
    </lineage>
</organism>
<comment type="caution">
    <text evidence="2">The sequence shown here is derived from an EMBL/GenBank/DDBJ whole genome shotgun (WGS) entry which is preliminary data.</text>
</comment>
<evidence type="ECO:0000313" key="2">
    <source>
        <dbReference type="EMBL" id="PJE60365.1"/>
    </source>
</evidence>